<feature type="compositionally biased region" description="Polar residues" evidence="1">
    <location>
        <begin position="325"/>
        <end position="344"/>
    </location>
</feature>
<dbReference type="SMART" id="SM00390">
    <property type="entry name" value="GoLoco"/>
    <property type="match status" value="6"/>
</dbReference>
<evidence type="ECO:0000313" key="2">
    <source>
        <dbReference type="EMBL" id="KAK7940463.1"/>
    </source>
</evidence>
<dbReference type="GO" id="GO:0005085">
    <property type="term" value="F:guanyl-nucleotide exchange factor activity"/>
    <property type="evidence" value="ECO:0007669"/>
    <property type="project" value="InterPro"/>
</dbReference>
<comment type="caution">
    <text evidence="2">The sequence shown here is derived from an EMBL/GenBank/DDBJ whole genome shotgun (WGS) entry which is preliminary data.</text>
</comment>
<dbReference type="Proteomes" id="UP001460270">
    <property type="component" value="Unassembled WGS sequence"/>
</dbReference>
<dbReference type="Gene3D" id="1.25.40.10">
    <property type="entry name" value="Tetratricopeptide repeat domain"/>
    <property type="match status" value="3"/>
</dbReference>
<dbReference type="Pfam" id="PF02188">
    <property type="entry name" value="GoLoco"/>
    <property type="match status" value="5"/>
</dbReference>
<dbReference type="InterPro" id="IPR011990">
    <property type="entry name" value="TPR-like_helical_dom_sf"/>
</dbReference>
<feature type="compositionally biased region" description="Basic and acidic residues" evidence="1">
    <location>
        <begin position="600"/>
        <end position="620"/>
    </location>
</feature>
<name>A0AAW0PXR2_9GOBI</name>
<feature type="region of interest" description="Disordered" evidence="1">
    <location>
        <begin position="254"/>
        <end position="276"/>
    </location>
</feature>
<gene>
    <name evidence="2" type="ORF">WMY93_003789</name>
</gene>
<dbReference type="InterPro" id="IPR042168">
    <property type="entry name" value="Pcp2"/>
</dbReference>
<evidence type="ECO:0000256" key="1">
    <source>
        <dbReference type="SAM" id="MobiDB-lite"/>
    </source>
</evidence>
<feature type="region of interest" description="Disordered" evidence="1">
    <location>
        <begin position="118"/>
        <end position="140"/>
    </location>
</feature>
<feature type="compositionally biased region" description="Polar residues" evidence="1">
    <location>
        <begin position="548"/>
        <end position="558"/>
    </location>
</feature>
<dbReference type="AlphaFoldDB" id="A0AAW0PXR2"/>
<feature type="region of interest" description="Disordered" evidence="1">
    <location>
        <begin position="313"/>
        <end position="452"/>
    </location>
</feature>
<dbReference type="PANTHER" id="PTHR47503">
    <property type="entry name" value="PURKINJE CELL PROTEIN 2"/>
    <property type="match status" value="1"/>
</dbReference>
<evidence type="ECO:0000313" key="3">
    <source>
        <dbReference type="Proteomes" id="UP001460270"/>
    </source>
</evidence>
<dbReference type="PANTHER" id="PTHR47503:SF1">
    <property type="entry name" value="PURKINJE CELL PROTEIN 2 HOMOLOG"/>
    <property type="match status" value="1"/>
</dbReference>
<dbReference type="PROSITE" id="PS50877">
    <property type="entry name" value="GOLOCO"/>
    <property type="match status" value="5"/>
</dbReference>
<feature type="region of interest" description="Disordered" evidence="1">
    <location>
        <begin position="544"/>
        <end position="626"/>
    </location>
</feature>
<dbReference type="EMBL" id="JBBPFD010000002">
    <property type="protein sequence ID" value="KAK7940463.1"/>
    <property type="molecule type" value="Genomic_DNA"/>
</dbReference>
<accession>A0AAW0PXR2</accession>
<sequence>MSTESHNDTLQCENQMISSMLIYQGPQLTNHHGDAPHISVTESTPETKRKCVQNTTQRDSESECPADAEVLLSNEEEKLVNVIHHGQRGQELYTKLRFGDRAFLNVLANSQSRRLDDQRVSLPSLPGIDKDSSNSNSNPESNYLCYMVSKVQGSRMDDQRCSLPQLITTGSQVLSENSLSTNGSERARSASFCTNADIYPSKRTSVKKNPAEQDGFFNMISRAQQRRMEDQRCELKPKDSEAFFNQLATSQSNRLDDQRLSLPSLPGIQNGGKKSNAAENEANYLCYMVSKVQGSRMDEQRCSAPFIFQNMSPSFQRKDSGRALQRSSSLNRTKNSKQEISAPQQEEFFKMMKHAQKGRMEEQRCSLPSSTPATPTHNGSALNNMSTGAGTDTCFRSQGSRQRTDPSVLPRASGTSTEKQKTANKKDALPKTAPQITVTQSTPTTSKKDFTRPLSMPQVEHVEHASLKSFPKSASYCQEASPPQVTVRVSMSFSSLQGLANPDQPSNFPELFLTLGAPGDNFVIPLSPVPGRRLSLSLNLIPKENTDTELNPPSSWKSHSGPPSPTVNHSPSSPRDKSMLVALTQAVKGPGKRGNKTKGKGKDKPTQDKGKKMMKKDKLGNKHKTG</sequence>
<organism evidence="2 3">
    <name type="scientific">Mugilogobius chulae</name>
    <name type="common">yellowstripe goby</name>
    <dbReference type="NCBI Taxonomy" id="88201"/>
    <lineage>
        <taxon>Eukaryota</taxon>
        <taxon>Metazoa</taxon>
        <taxon>Chordata</taxon>
        <taxon>Craniata</taxon>
        <taxon>Vertebrata</taxon>
        <taxon>Euteleostomi</taxon>
        <taxon>Actinopterygii</taxon>
        <taxon>Neopterygii</taxon>
        <taxon>Teleostei</taxon>
        <taxon>Neoteleostei</taxon>
        <taxon>Acanthomorphata</taxon>
        <taxon>Gobiaria</taxon>
        <taxon>Gobiiformes</taxon>
        <taxon>Gobioidei</taxon>
        <taxon>Gobiidae</taxon>
        <taxon>Gobionellinae</taxon>
        <taxon>Mugilogobius</taxon>
    </lineage>
</organism>
<protein>
    <submittedName>
        <fullName evidence="2">Uncharacterized protein</fullName>
    </submittedName>
</protein>
<feature type="compositionally biased region" description="Polar residues" evidence="1">
    <location>
        <begin position="434"/>
        <end position="445"/>
    </location>
</feature>
<keyword evidence="3" id="KW-1185">Reference proteome</keyword>
<reference evidence="3" key="1">
    <citation type="submission" date="2024-04" db="EMBL/GenBank/DDBJ databases">
        <title>Salinicola lusitanus LLJ914,a marine bacterium isolated from the Okinawa Trough.</title>
        <authorList>
            <person name="Li J."/>
        </authorList>
    </citation>
    <scope>NUCLEOTIDE SEQUENCE [LARGE SCALE GENOMIC DNA]</scope>
</reference>
<dbReference type="InterPro" id="IPR003109">
    <property type="entry name" value="GoLoco_motif"/>
</dbReference>
<feature type="compositionally biased region" description="Basic residues" evidence="1">
    <location>
        <begin position="590"/>
        <end position="599"/>
    </location>
</feature>
<feature type="compositionally biased region" description="Basic and acidic residues" evidence="1">
    <location>
        <begin position="418"/>
        <end position="429"/>
    </location>
</feature>
<proteinExistence type="predicted"/>
<feature type="compositionally biased region" description="Polar residues" evidence="1">
    <location>
        <begin position="366"/>
        <end position="401"/>
    </location>
</feature>